<dbReference type="Proteomes" id="UP000265566">
    <property type="component" value="Chromosome 3"/>
</dbReference>
<evidence type="ECO:0000313" key="2">
    <source>
        <dbReference type="EMBL" id="KEH35004.1"/>
    </source>
</evidence>
<feature type="domain" description="At2g35280-like TPR" evidence="1">
    <location>
        <begin position="72"/>
        <end position="178"/>
    </location>
</feature>
<dbReference type="KEGG" id="mtr:25489519"/>
<dbReference type="STRING" id="3880.G8A2G0"/>
<dbReference type="Pfam" id="PF23310">
    <property type="entry name" value="TPR_27"/>
    <property type="match status" value="1"/>
</dbReference>
<reference evidence="2 5" key="2">
    <citation type="journal article" date="2014" name="BMC Genomics">
        <title>An improved genome release (version Mt4.0) for the model legume Medicago truncatula.</title>
        <authorList>
            <person name="Tang H."/>
            <person name="Krishnakumar V."/>
            <person name="Bidwell S."/>
            <person name="Rosen B."/>
            <person name="Chan A."/>
            <person name="Zhou S."/>
            <person name="Gentzbittel L."/>
            <person name="Childs K.L."/>
            <person name="Yandell M."/>
            <person name="Gundlach H."/>
            <person name="Mayer K.F."/>
            <person name="Schwartz D.C."/>
            <person name="Town C.D."/>
        </authorList>
    </citation>
    <scope>GENOME REANNOTATION</scope>
    <source>
        <strain evidence="2">A17</strain>
        <strain evidence="4 5">cv. Jemalong A17</strain>
    </source>
</reference>
<reference evidence="2 5" key="1">
    <citation type="journal article" date="2011" name="Nature">
        <title>The Medicago genome provides insight into the evolution of rhizobial symbioses.</title>
        <authorList>
            <person name="Young N.D."/>
            <person name="Debelle F."/>
            <person name="Oldroyd G.E."/>
            <person name="Geurts R."/>
            <person name="Cannon S.B."/>
            <person name="Udvardi M.K."/>
            <person name="Benedito V.A."/>
            <person name="Mayer K.F."/>
            <person name="Gouzy J."/>
            <person name="Schoof H."/>
            <person name="Van de Peer Y."/>
            <person name="Proost S."/>
            <person name="Cook D.R."/>
            <person name="Meyers B.C."/>
            <person name="Spannagl M."/>
            <person name="Cheung F."/>
            <person name="De Mita S."/>
            <person name="Krishnakumar V."/>
            <person name="Gundlach H."/>
            <person name="Zhou S."/>
            <person name="Mudge J."/>
            <person name="Bharti A.K."/>
            <person name="Murray J.D."/>
            <person name="Naoumkina M.A."/>
            <person name="Rosen B."/>
            <person name="Silverstein K.A."/>
            <person name="Tang H."/>
            <person name="Rombauts S."/>
            <person name="Zhao P.X."/>
            <person name="Zhou P."/>
            <person name="Barbe V."/>
            <person name="Bardou P."/>
            <person name="Bechner M."/>
            <person name="Bellec A."/>
            <person name="Berger A."/>
            <person name="Berges H."/>
            <person name="Bidwell S."/>
            <person name="Bisseling T."/>
            <person name="Choisne N."/>
            <person name="Couloux A."/>
            <person name="Denny R."/>
            <person name="Deshpande S."/>
            <person name="Dai X."/>
            <person name="Doyle J.J."/>
            <person name="Dudez A.M."/>
            <person name="Farmer A.D."/>
            <person name="Fouteau S."/>
            <person name="Franken C."/>
            <person name="Gibelin C."/>
            <person name="Gish J."/>
            <person name="Goldstein S."/>
            <person name="Gonzalez A.J."/>
            <person name="Green P.J."/>
            <person name="Hallab A."/>
            <person name="Hartog M."/>
            <person name="Hua A."/>
            <person name="Humphray S.J."/>
            <person name="Jeong D.H."/>
            <person name="Jing Y."/>
            <person name="Jocker A."/>
            <person name="Kenton S.M."/>
            <person name="Kim D.J."/>
            <person name="Klee K."/>
            <person name="Lai H."/>
            <person name="Lang C."/>
            <person name="Lin S."/>
            <person name="Macmil S.L."/>
            <person name="Magdelenat G."/>
            <person name="Matthews L."/>
            <person name="McCorrison J."/>
            <person name="Monaghan E.L."/>
            <person name="Mun J.H."/>
            <person name="Najar F.Z."/>
            <person name="Nicholson C."/>
            <person name="Noirot C."/>
            <person name="O'Bleness M."/>
            <person name="Paule C.R."/>
            <person name="Poulain J."/>
            <person name="Prion F."/>
            <person name="Qin B."/>
            <person name="Qu C."/>
            <person name="Retzel E.F."/>
            <person name="Riddle C."/>
            <person name="Sallet E."/>
            <person name="Samain S."/>
            <person name="Samson N."/>
            <person name="Sanders I."/>
            <person name="Saurat O."/>
            <person name="Scarpelli C."/>
            <person name="Schiex T."/>
            <person name="Segurens B."/>
            <person name="Severin A.J."/>
            <person name="Sherrier D.J."/>
            <person name="Shi R."/>
            <person name="Sims S."/>
            <person name="Singer S.R."/>
            <person name="Sinharoy S."/>
            <person name="Sterck L."/>
            <person name="Viollet A."/>
            <person name="Wang B.B."/>
            <person name="Wang K."/>
            <person name="Wang M."/>
            <person name="Wang X."/>
            <person name="Warfsmann J."/>
            <person name="Weissenbach J."/>
            <person name="White D.D."/>
            <person name="White J.D."/>
            <person name="Wiley G.B."/>
            <person name="Wincker P."/>
            <person name="Xing Y."/>
            <person name="Yang L."/>
            <person name="Yao Z."/>
            <person name="Ying F."/>
            <person name="Zhai J."/>
            <person name="Zhou L."/>
            <person name="Zuber A."/>
            <person name="Denarie J."/>
            <person name="Dixon R.A."/>
            <person name="May G.D."/>
            <person name="Schwartz D.C."/>
            <person name="Rogers J."/>
            <person name="Quetier F."/>
            <person name="Town C.D."/>
            <person name="Roe B.A."/>
        </authorList>
    </citation>
    <scope>NUCLEOTIDE SEQUENCE [LARGE SCALE GENOMIC DNA]</scope>
    <source>
        <strain evidence="2">A17</strain>
        <strain evidence="4 5">cv. Jemalong A17</strain>
    </source>
</reference>
<dbReference type="InterPro" id="IPR057136">
    <property type="entry name" value="At2g35280_TPR_dom"/>
</dbReference>
<dbReference type="OrthoDB" id="1865546at2759"/>
<dbReference type="PaxDb" id="3880-AES85648"/>
<dbReference type="eggNOG" id="KOG0851">
    <property type="taxonomic scope" value="Eukaryota"/>
</dbReference>
<reference evidence="3" key="4">
    <citation type="journal article" date="2018" name="Nat. Plants">
        <title>Whole-genome landscape of Medicago truncatula symbiotic genes.</title>
        <authorList>
            <person name="Pecrix Y."/>
            <person name="Gamas P."/>
            <person name="Carrere S."/>
        </authorList>
    </citation>
    <scope>NUCLEOTIDE SEQUENCE</scope>
    <source>
        <tissue evidence="3">Leaves</tissue>
    </source>
</reference>
<evidence type="ECO:0000313" key="5">
    <source>
        <dbReference type="Proteomes" id="UP000002051"/>
    </source>
</evidence>
<dbReference type="Gramene" id="rna17064">
    <property type="protein sequence ID" value="RHN68682.1"/>
    <property type="gene ID" value="gene17064"/>
</dbReference>
<dbReference type="PANTHER" id="PTHR33784">
    <property type="entry name" value="OS05G0482100 PROTEIN"/>
    <property type="match status" value="1"/>
</dbReference>
<dbReference type="EMBL" id="PSQE01000003">
    <property type="protein sequence ID" value="RHN68682.1"/>
    <property type="molecule type" value="Genomic_DNA"/>
</dbReference>
<evidence type="ECO:0000313" key="3">
    <source>
        <dbReference type="EMBL" id="RHN68682.1"/>
    </source>
</evidence>
<reference evidence="4" key="3">
    <citation type="submission" date="2015-04" db="UniProtKB">
        <authorList>
            <consortium name="EnsemblPlants"/>
        </authorList>
    </citation>
    <scope>IDENTIFICATION</scope>
    <source>
        <strain evidence="4">cv. Jemalong A17</strain>
    </source>
</reference>
<organism evidence="2 5">
    <name type="scientific">Medicago truncatula</name>
    <name type="common">Barrel medic</name>
    <name type="synonym">Medicago tribuloides</name>
    <dbReference type="NCBI Taxonomy" id="3880"/>
    <lineage>
        <taxon>Eukaryota</taxon>
        <taxon>Viridiplantae</taxon>
        <taxon>Streptophyta</taxon>
        <taxon>Embryophyta</taxon>
        <taxon>Tracheophyta</taxon>
        <taxon>Spermatophyta</taxon>
        <taxon>Magnoliopsida</taxon>
        <taxon>eudicotyledons</taxon>
        <taxon>Gunneridae</taxon>
        <taxon>Pentapetalae</taxon>
        <taxon>rosids</taxon>
        <taxon>fabids</taxon>
        <taxon>Fabales</taxon>
        <taxon>Fabaceae</taxon>
        <taxon>Papilionoideae</taxon>
        <taxon>50 kb inversion clade</taxon>
        <taxon>NPAAA clade</taxon>
        <taxon>Hologalegina</taxon>
        <taxon>IRL clade</taxon>
        <taxon>Trifolieae</taxon>
        <taxon>Medicago</taxon>
    </lineage>
</organism>
<dbReference type="PANTHER" id="PTHR33784:SF47">
    <property type="entry name" value="F-BOX PLANT-LIKE PROTEIN"/>
    <property type="match status" value="1"/>
</dbReference>
<dbReference type="AlphaFoldDB" id="G8A2G0"/>
<sequence>MALSSVKKEINETAIISLVEALPDELLANIVGKVATFSMADLFKTTLSCKDFCKALEDPHVYQHAALDKFALIPLAWFTSEKETMFLSRCREMGNLEIIYREGMVQYFSTLMVNLGFDNLKNAALGGHHEAKYVYSMLLMANAENGEERKLGFDLFGELKNSSCISLVSCRKRVQSFIKSMWLRNSVVVQNQELSLCCSSTCQSGGGTEKVVKKHSLWRQIDEFDNDVSFSCKYCDGNHELGLFCKLFQV</sequence>
<protein>
    <submittedName>
        <fullName evidence="2">F-box plant-like protein</fullName>
    </submittedName>
</protein>
<keyword evidence="5" id="KW-1185">Reference proteome</keyword>
<accession>G8A2G0</accession>
<dbReference type="Proteomes" id="UP000002051">
    <property type="component" value="Chromosome 3"/>
</dbReference>
<dbReference type="EMBL" id="CM001219">
    <property type="protein sequence ID" value="KEH35004.1"/>
    <property type="molecule type" value="Genomic_DNA"/>
</dbReference>
<evidence type="ECO:0000313" key="4">
    <source>
        <dbReference type="EnsemblPlants" id="KEH35004"/>
    </source>
</evidence>
<dbReference type="EnsemblPlants" id="KEH35004">
    <property type="protein sequence ID" value="KEH35004"/>
    <property type="gene ID" value="MTR_3g075360"/>
</dbReference>
<dbReference type="InterPro" id="IPR040338">
    <property type="entry name" value="At1g67623-like"/>
</dbReference>
<gene>
    <name evidence="4" type="primary">25489519</name>
    <name evidence="2" type="ordered locus">MTR_3g075360</name>
    <name evidence="3" type="ORF">MtrunA17_Chr3g0116531</name>
</gene>
<name>G8A2G0_MEDTR</name>
<proteinExistence type="predicted"/>
<evidence type="ECO:0000259" key="1">
    <source>
        <dbReference type="Pfam" id="PF23310"/>
    </source>
</evidence>
<dbReference type="HOGENOM" id="CLU_075437_1_0_1"/>
<dbReference type="OMA" id="VREKCEC"/>